<keyword evidence="5 8" id="KW-0378">Hydrolase</keyword>
<dbReference type="InterPro" id="IPR029060">
    <property type="entry name" value="PIN-like_dom_sf"/>
</dbReference>
<evidence type="ECO:0000256" key="8">
    <source>
        <dbReference type="HAMAP-Rule" id="MF_00265"/>
    </source>
</evidence>
<evidence type="ECO:0000256" key="2">
    <source>
        <dbReference type="ARBA" id="ARBA00022649"/>
    </source>
</evidence>
<feature type="domain" description="PIN" evidence="9">
    <location>
        <begin position="4"/>
        <end position="115"/>
    </location>
</feature>
<protein>
    <recommendedName>
        <fullName evidence="8">Ribonuclease VapC</fullName>
        <shortName evidence="8">RNase VapC</shortName>
        <ecNumber evidence="8">3.1.-.-</ecNumber>
    </recommendedName>
    <alternativeName>
        <fullName evidence="8">Toxin VapC</fullName>
    </alternativeName>
</protein>
<evidence type="ECO:0000259" key="9">
    <source>
        <dbReference type="Pfam" id="PF01850"/>
    </source>
</evidence>
<dbReference type="Gene3D" id="3.40.50.1010">
    <property type="entry name" value="5'-nuclease"/>
    <property type="match status" value="1"/>
</dbReference>
<dbReference type="HAMAP" id="MF_00265">
    <property type="entry name" value="VapC_Nob1"/>
    <property type="match status" value="1"/>
</dbReference>
<feature type="binding site" evidence="8">
    <location>
        <position position="6"/>
    </location>
    <ligand>
        <name>Mg(2+)</name>
        <dbReference type="ChEBI" id="CHEBI:18420"/>
    </ligand>
</feature>
<keyword evidence="4 8" id="KW-0479">Metal-binding</keyword>
<reference evidence="10 11" key="1">
    <citation type="submission" date="2020-04" db="EMBL/GenBank/DDBJ databases">
        <authorList>
            <person name="De Canck E."/>
        </authorList>
    </citation>
    <scope>NUCLEOTIDE SEQUENCE [LARGE SCALE GENOMIC DNA]</scope>
    <source>
        <strain evidence="10 11">LMG 29542</strain>
    </source>
</reference>
<dbReference type="InterPro" id="IPR022907">
    <property type="entry name" value="VapC_family"/>
</dbReference>
<dbReference type="AlphaFoldDB" id="A0A6J5F7M6"/>
<evidence type="ECO:0000313" key="11">
    <source>
        <dbReference type="Proteomes" id="UP000494363"/>
    </source>
</evidence>
<dbReference type="InterPro" id="IPR002716">
    <property type="entry name" value="PIN_dom"/>
</dbReference>
<keyword evidence="2 8" id="KW-1277">Toxin-antitoxin system</keyword>
<dbReference type="GO" id="GO:0004540">
    <property type="term" value="F:RNA nuclease activity"/>
    <property type="evidence" value="ECO:0007669"/>
    <property type="project" value="InterPro"/>
</dbReference>
<dbReference type="Pfam" id="PF01850">
    <property type="entry name" value="PIN"/>
    <property type="match status" value="1"/>
</dbReference>
<dbReference type="GO" id="GO:0090729">
    <property type="term" value="F:toxin activity"/>
    <property type="evidence" value="ECO:0007669"/>
    <property type="project" value="UniProtKB-KW"/>
</dbReference>
<dbReference type="EMBL" id="CADIKH010000111">
    <property type="protein sequence ID" value="CAB3774373.1"/>
    <property type="molecule type" value="Genomic_DNA"/>
</dbReference>
<sequence>MRFLPDTNAFIAIMRLRPKMLRRMQQQSPSDFGMSSIVPFELLYGAFKIQRVEANVTRIDIFPFEVLELDTEDAAEAGKIRAQLAQQGSPIGPYDVMIGGQARARWLTLITHNTNSKACRGFASKTGWRNRQRTQ</sequence>
<evidence type="ECO:0000256" key="3">
    <source>
        <dbReference type="ARBA" id="ARBA00022722"/>
    </source>
</evidence>
<dbReference type="InterPro" id="IPR050556">
    <property type="entry name" value="Type_II_TA_system_RNase"/>
</dbReference>
<evidence type="ECO:0000256" key="7">
    <source>
        <dbReference type="ARBA" id="ARBA00038093"/>
    </source>
</evidence>
<evidence type="ECO:0000256" key="4">
    <source>
        <dbReference type="ARBA" id="ARBA00022723"/>
    </source>
</evidence>
<dbReference type="Proteomes" id="UP000494363">
    <property type="component" value="Unassembled WGS sequence"/>
</dbReference>
<gene>
    <name evidence="10" type="primary">vapC_1</name>
    <name evidence="8" type="synonym">vapC</name>
    <name evidence="10" type="ORF">LMG29542_07758</name>
</gene>
<keyword evidence="11" id="KW-1185">Reference proteome</keyword>
<comment type="similarity">
    <text evidence="7 8">Belongs to the PINc/VapC protein family.</text>
</comment>
<dbReference type="GO" id="GO:0000287">
    <property type="term" value="F:magnesium ion binding"/>
    <property type="evidence" value="ECO:0007669"/>
    <property type="project" value="UniProtKB-UniRule"/>
</dbReference>
<dbReference type="SUPFAM" id="SSF88723">
    <property type="entry name" value="PIN domain-like"/>
    <property type="match status" value="1"/>
</dbReference>
<keyword evidence="10" id="KW-0255">Endonuclease</keyword>
<evidence type="ECO:0000256" key="6">
    <source>
        <dbReference type="ARBA" id="ARBA00022842"/>
    </source>
</evidence>
<dbReference type="GO" id="GO:0004519">
    <property type="term" value="F:endonuclease activity"/>
    <property type="evidence" value="ECO:0007669"/>
    <property type="project" value="UniProtKB-KW"/>
</dbReference>
<feature type="binding site" evidence="8">
    <location>
        <position position="95"/>
    </location>
    <ligand>
        <name>Mg(2+)</name>
        <dbReference type="ChEBI" id="CHEBI:18420"/>
    </ligand>
</feature>
<evidence type="ECO:0000256" key="5">
    <source>
        <dbReference type="ARBA" id="ARBA00022801"/>
    </source>
</evidence>
<dbReference type="RefSeq" id="WP_377757583.1">
    <property type="nucleotide sequence ID" value="NZ_JBHTEA010000007.1"/>
</dbReference>
<dbReference type="PANTHER" id="PTHR33653">
    <property type="entry name" value="RIBONUCLEASE VAPC2"/>
    <property type="match status" value="1"/>
</dbReference>
<dbReference type="GO" id="GO:0016787">
    <property type="term" value="F:hydrolase activity"/>
    <property type="evidence" value="ECO:0007669"/>
    <property type="project" value="UniProtKB-KW"/>
</dbReference>
<keyword evidence="3 8" id="KW-0540">Nuclease</keyword>
<accession>A0A6J5F7M6</accession>
<name>A0A6J5F7M6_9BURK</name>
<keyword evidence="6 8" id="KW-0460">Magnesium</keyword>
<keyword evidence="8" id="KW-0800">Toxin</keyword>
<dbReference type="PANTHER" id="PTHR33653:SF1">
    <property type="entry name" value="RIBONUCLEASE VAPC2"/>
    <property type="match status" value="1"/>
</dbReference>
<comment type="function">
    <text evidence="8">Toxic component of a toxin-antitoxin (TA) system. An RNase.</text>
</comment>
<evidence type="ECO:0000313" key="10">
    <source>
        <dbReference type="EMBL" id="CAB3774373.1"/>
    </source>
</evidence>
<comment type="cofactor">
    <cofactor evidence="1 8">
        <name>Mg(2+)</name>
        <dbReference type="ChEBI" id="CHEBI:18420"/>
    </cofactor>
</comment>
<organism evidence="10 11">
    <name type="scientific">Paraburkholderia humisilvae</name>
    <dbReference type="NCBI Taxonomy" id="627669"/>
    <lineage>
        <taxon>Bacteria</taxon>
        <taxon>Pseudomonadati</taxon>
        <taxon>Pseudomonadota</taxon>
        <taxon>Betaproteobacteria</taxon>
        <taxon>Burkholderiales</taxon>
        <taxon>Burkholderiaceae</taxon>
        <taxon>Paraburkholderia</taxon>
    </lineage>
</organism>
<proteinExistence type="inferred from homology"/>
<evidence type="ECO:0000256" key="1">
    <source>
        <dbReference type="ARBA" id="ARBA00001946"/>
    </source>
</evidence>
<dbReference type="EC" id="3.1.-.-" evidence="8"/>